<organism evidence="2 3">
    <name type="scientific">Lacibacter luteus</name>
    <dbReference type="NCBI Taxonomy" id="2508719"/>
    <lineage>
        <taxon>Bacteria</taxon>
        <taxon>Pseudomonadati</taxon>
        <taxon>Bacteroidota</taxon>
        <taxon>Chitinophagia</taxon>
        <taxon>Chitinophagales</taxon>
        <taxon>Chitinophagaceae</taxon>
        <taxon>Lacibacter</taxon>
    </lineage>
</organism>
<dbReference type="Pfam" id="PF12869">
    <property type="entry name" value="tRNA_anti-like"/>
    <property type="match status" value="1"/>
</dbReference>
<evidence type="ECO:0000313" key="3">
    <source>
        <dbReference type="Proteomes" id="UP000290204"/>
    </source>
</evidence>
<name>A0A4Q1CEG1_9BACT</name>
<evidence type="ECO:0000256" key="1">
    <source>
        <dbReference type="SAM" id="Phobius"/>
    </source>
</evidence>
<accession>A0A4Q1CEG1</accession>
<dbReference type="InterPro" id="IPR024422">
    <property type="entry name" value="Protein_unknown_function_OB"/>
</dbReference>
<comment type="caution">
    <text evidence="2">The sequence shown here is derived from an EMBL/GenBank/DDBJ whole genome shotgun (WGS) entry which is preliminary data.</text>
</comment>
<dbReference type="EMBL" id="SDHW01000007">
    <property type="protein sequence ID" value="RXK58161.1"/>
    <property type="molecule type" value="Genomic_DNA"/>
</dbReference>
<evidence type="ECO:0000313" key="2">
    <source>
        <dbReference type="EMBL" id="RXK58161.1"/>
    </source>
</evidence>
<dbReference type="Proteomes" id="UP000290204">
    <property type="component" value="Unassembled WGS sequence"/>
</dbReference>
<proteinExistence type="predicted"/>
<keyword evidence="1" id="KW-1133">Transmembrane helix</keyword>
<keyword evidence="1" id="KW-0812">Transmembrane</keyword>
<keyword evidence="3" id="KW-1185">Reference proteome</keyword>
<evidence type="ECO:0008006" key="4">
    <source>
        <dbReference type="Google" id="ProtNLM"/>
    </source>
</evidence>
<gene>
    <name evidence="2" type="ORF">ESA94_19315</name>
</gene>
<sequence length="151" mass="16414">MKKKSFIWYTLLIVLIIAVAGGFYAYKEFNRKAKSMSEEQAAFRLTQAELLNEFSANEKAATEKFADKVLEVTGVVKLVDTDDKGFATVVLGDSGSLSSVRCSIDSTQTQTTASLQPNTKITIKGICTGYNADELGLGSDVILNRCVLLKS</sequence>
<dbReference type="AlphaFoldDB" id="A0A4Q1CEG1"/>
<protein>
    <recommendedName>
        <fullName evidence="4">tRNA_anti-like</fullName>
    </recommendedName>
</protein>
<dbReference type="OrthoDB" id="673558at2"/>
<feature type="transmembrane region" description="Helical" evidence="1">
    <location>
        <begin position="6"/>
        <end position="26"/>
    </location>
</feature>
<reference evidence="2 3" key="1">
    <citation type="submission" date="2019-01" db="EMBL/GenBank/DDBJ databases">
        <title>Lacibacter sp. strain TTM-7.</title>
        <authorList>
            <person name="Chen W.-M."/>
        </authorList>
    </citation>
    <scope>NUCLEOTIDE SEQUENCE [LARGE SCALE GENOMIC DNA]</scope>
    <source>
        <strain evidence="2 3">TTM-7</strain>
    </source>
</reference>
<keyword evidence="1" id="KW-0472">Membrane</keyword>
<dbReference type="RefSeq" id="WP_129132590.1">
    <property type="nucleotide sequence ID" value="NZ_SDHW01000007.1"/>
</dbReference>